<evidence type="ECO:0008006" key="4">
    <source>
        <dbReference type="Google" id="ProtNLM"/>
    </source>
</evidence>
<reference evidence="2 3" key="1">
    <citation type="submission" date="2023-12" db="EMBL/GenBank/DDBJ databases">
        <title>Friends and Foes: Symbiotic and Algicidal bacterial influence on Karenia brevis blooms.</title>
        <authorList>
            <person name="Fei C."/>
            <person name="Mohamed A.R."/>
            <person name="Booker A."/>
            <person name="Arshad M."/>
            <person name="Klass S."/>
            <person name="Ahn S."/>
            <person name="Gilbert P.M."/>
            <person name="Heil C.A."/>
            <person name="Martinez J.M."/>
            <person name="Amin S.A."/>
        </authorList>
    </citation>
    <scope>NUCLEOTIDE SEQUENCE [LARGE SCALE GENOMIC DNA]</scope>
    <source>
        <strain evidence="2 3">CE15</strain>
    </source>
</reference>
<feature type="signal peptide" evidence="1">
    <location>
        <begin position="1"/>
        <end position="21"/>
    </location>
</feature>
<accession>A0ABU8EMU0</accession>
<dbReference type="EMBL" id="JBAWKS010000001">
    <property type="protein sequence ID" value="MEI4548268.1"/>
    <property type="molecule type" value="Genomic_DNA"/>
</dbReference>
<sequence>MKYKFALAALISSLIPASALAASSAKNLGPAVVKPAPQVSIASHDAFFDKLRAHCGKAYQGKVTVDNQDNGSFSGKKLVMHVRKCSDTELQIPFHVGDDASRTWIITKTGSGLSLKHDHRMSNGEYDVSTMYGGHTVDAGWQHAQSFPADQYSKELFVKQGIPQSNGNTWQIFIYPETYTYRLVREGREFRVDFDLTNPITPPAAPWGYQD</sequence>
<keyword evidence="3" id="KW-1185">Reference proteome</keyword>
<name>A0ABU8EMU0_9GAMM</name>
<evidence type="ECO:0000313" key="2">
    <source>
        <dbReference type="EMBL" id="MEI4548268.1"/>
    </source>
</evidence>
<feature type="chain" id="PRO_5045648663" description="Secreted protein" evidence="1">
    <location>
        <begin position="22"/>
        <end position="211"/>
    </location>
</feature>
<protein>
    <recommendedName>
        <fullName evidence="4">Secreted protein</fullName>
    </recommendedName>
</protein>
<evidence type="ECO:0000256" key="1">
    <source>
        <dbReference type="SAM" id="SignalP"/>
    </source>
</evidence>
<gene>
    <name evidence="2" type="ORF">WAE96_00905</name>
</gene>
<proteinExistence type="predicted"/>
<dbReference type="Proteomes" id="UP001382455">
    <property type="component" value="Unassembled WGS sequence"/>
</dbReference>
<comment type="caution">
    <text evidence="2">The sequence shown here is derived from an EMBL/GenBank/DDBJ whole genome shotgun (WGS) entry which is preliminary data.</text>
</comment>
<organism evidence="2 3">
    <name type="scientific">Pseudoalteromonas spongiae</name>
    <dbReference type="NCBI Taxonomy" id="298657"/>
    <lineage>
        <taxon>Bacteria</taxon>
        <taxon>Pseudomonadati</taxon>
        <taxon>Pseudomonadota</taxon>
        <taxon>Gammaproteobacteria</taxon>
        <taxon>Alteromonadales</taxon>
        <taxon>Pseudoalteromonadaceae</taxon>
        <taxon>Pseudoalteromonas</taxon>
    </lineage>
</organism>
<keyword evidence="1" id="KW-0732">Signal</keyword>
<dbReference type="RefSeq" id="WP_336434290.1">
    <property type="nucleotide sequence ID" value="NZ_JBAWKS010000001.1"/>
</dbReference>
<evidence type="ECO:0000313" key="3">
    <source>
        <dbReference type="Proteomes" id="UP001382455"/>
    </source>
</evidence>